<dbReference type="Pfam" id="PF16916">
    <property type="entry name" value="ZT_dimer"/>
    <property type="match status" value="1"/>
</dbReference>
<keyword evidence="3" id="KW-0813">Transport</keyword>
<feature type="transmembrane region" description="Helical" evidence="7">
    <location>
        <begin position="87"/>
        <end position="106"/>
    </location>
</feature>
<dbReference type="InterPro" id="IPR027469">
    <property type="entry name" value="Cation_efflux_TMD_sf"/>
</dbReference>
<dbReference type="PANTHER" id="PTHR43840:SF50">
    <property type="entry name" value="MANGANESE EFFLUX SYSTEM PROTEIN MNES"/>
    <property type="match status" value="1"/>
</dbReference>
<keyword evidence="11" id="KW-1185">Reference proteome</keyword>
<evidence type="ECO:0000256" key="5">
    <source>
        <dbReference type="ARBA" id="ARBA00022989"/>
    </source>
</evidence>
<evidence type="ECO:0000256" key="1">
    <source>
        <dbReference type="ARBA" id="ARBA00004141"/>
    </source>
</evidence>
<evidence type="ECO:0000256" key="4">
    <source>
        <dbReference type="ARBA" id="ARBA00022692"/>
    </source>
</evidence>
<keyword evidence="5 7" id="KW-1133">Transmembrane helix</keyword>
<evidence type="ECO:0000256" key="3">
    <source>
        <dbReference type="ARBA" id="ARBA00022448"/>
    </source>
</evidence>
<evidence type="ECO:0000313" key="10">
    <source>
        <dbReference type="EMBL" id="GLX69639.1"/>
    </source>
</evidence>
<sequence>MEEQRFNDLKLGEKGAIISIIAYIILSILKLGTGFISGSEALKADGLNNATDIAASVAVLIGLRLARKPADEDHPYGHWKSETIASLIASFIMMAVGLQVLYQAITKISHGQEESPDLIAAWVGIFCSIVMFFVYKYNKQLANKINSQAVMAAAKDNLSDALVSIGTVIGIVGSQINLPWLDPLAAVMVGIIICKTAWEIFRESSHHLSDGFNEDTIKSFKQVVLDVDGVEGIKDIKARSYGSNAVVDVTVLINADLGFQEAHHVTTKVEDALKSSSHEVYEVHIHYEPHETNKQSKSV</sequence>
<evidence type="ECO:0000256" key="7">
    <source>
        <dbReference type="SAM" id="Phobius"/>
    </source>
</evidence>
<name>A0ABQ6GFA4_9BACL</name>
<keyword evidence="4 7" id="KW-0812">Transmembrane</keyword>
<feature type="transmembrane region" description="Helical" evidence="7">
    <location>
        <begin position="15"/>
        <end position="37"/>
    </location>
</feature>
<dbReference type="EMBL" id="BSSQ01000015">
    <property type="protein sequence ID" value="GLX69639.1"/>
    <property type="molecule type" value="Genomic_DNA"/>
</dbReference>
<evidence type="ECO:0000259" key="9">
    <source>
        <dbReference type="Pfam" id="PF16916"/>
    </source>
</evidence>
<protein>
    <submittedName>
        <fullName evidence="10">Transporter</fullName>
    </submittedName>
</protein>
<feature type="domain" description="Cation efflux protein cytoplasmic" evidence="9">
    <location>
        <begin position="214"/>
        <end position="290"/>
    </location>
</feature>
<evidence type="ECO:0000259" key="8">
    <source>
        <dbReference type="Pfam" id="PF01545"/>
    </source>
</evidence>
<organism evidence="10 11">
    <name type="scientific">Paenibacillus glycanilyticus</name>
    <dbReference type="NCBI Taxonomy" id="126569"/>
    <lineage>
        <taxon>Bacteria</taxon>
        <taxon>Bacillati</taxon>
        <taxon>Bacillota</taxon>
        <taxon>Bacilli</taxon>
        <taxon>Bacillales</taxon>
        <taxon>Paenibacillaceae</taxon>
        <taxon>Paenibacillus</taxon>
    </lineage>
</organism>
<evidence type="ECO:0000313" key="11">
    <source>
        <dbReference type="Proteomes" id="UP001157114"/>
    </source>
</evidence>
<evidence type="ECO:0000256" key="6">
    <source>
        <dbReference type="ARBA" id="ARBA00023136"/>
    </source>
</evidence>
<dbReference type="Pfam" id="PF01545">
    <property type="entry name" value="Cation_efflux"/>
    <property type="match status" value="1"/>
</dbReference>
<dbReference type="InterPro" id="IPR002524">
    <property type="entry name" value="Cation_efflux"/>
</dbReference>
<dbReference type="InterPro" id="IPR050291">
    <property type="entry name" value="CDF_Transporter"/>
</dbReference>
<dbReference type="InterPro" id="IPR058533">
    <property type="entry name" value="Cation_efflux_TM"/>
</dbReference>
<feature type="domain" description="Cation efflux protein transmembrane" evidence="8">
    <location>
        <begin position="17"/>
        <end position="208"/>
    </location>
</feature>
<dbReference type="PANTHER" id="PTHR43840">
    <property type="entry name" value="MITOCHONDRIAL METAL TRANSPORTER 1-RELATED"/>
    <property type="match status" value="1"/>
</dbReference>
<proteinExistence type="inferred from homology"/>
<dbReference type="Gene3D" id="1.20.1510.10">
    <property type="entry name" value="Cation efflux protein transmembrane domain"/>
    <property type="match status" value="1"/>
</dbReference>
<dbReference type="Gene3D" id="3.30.70.1350">
    <property type="entry name" value="Cation efflux protein, cytoplasmic domain"/>
    <property type="match status" value="1"/>
</dbReference>
<gene>
    <name evidence="10" type="ORF">MU1_39840</name>
</gene>
<evidence type="ECO:0000256" key="2">
    <source>
        <dbReference type="ARBA" id="ARBA00008114"/>
    </source>
</evidence>
<dbReference type="InterPro" id="IPR036837">
    <property type="entry name" value="Cation_efflux_CTD_sf"/>
</dbReference>
<dbReference type="SUPFAM" id="SSF160240">
    <property type="entry name" value="Cation efflux protein cytoplasmic domain-like"/>
    <property type="match status" value="1"/>
</dbReference>
<dbReference type="Proteomes" id="UP001157114">
    <property type="component" value="Unassembled WGS sequence"/>
</dbReference>
<keyword evidence="6 7" id="KW-0472">Membrane</keyword>
<dbReference type="InterPro" id="IPR027470">
    <property type="entry name" value="Cation_efflux_CTD"/>
</dbReference>
<comment type="similarity">
    <text evidence="2">Belongs to the cation diffusion facilitator (CDF) transporter (TC 2.A.4) family.</text>
</comment>
<dbReference type="NCBIfam" id="TIGR01297">
    <property type="entry name" value="CDF"/>
    <property type="match status" value="1"/>
</dbReference>
<comment type="caution">
    <text evidence="10">The sequence shown here is derived from an EMBL/GenBank/DDBJ whole genome shotgun (WGS) entry which is preliminary data.</text>
</comment>
<dbReference type="RefSeq" id="WP_284240425.1">
    <property type="nucleotide sequence ID" value="NZ_BSSQ01000015.1"/>
</dbReference>
<accession>A0ABQ6GFA4</accession>
<feature type="transmembrane region" description="Helical" evidence="7">
    <location>
        <begin position="118"/>
        <end position="137"/>
    </location>
</feature>
<reference evidence="10 11" key="1">
    <citation type="submission" date="2023-03" db="EMBL/GenBank/DDBJ databases">
        <title>Draft genome sequence of the bacteria which degrade cell wall of Tricholomamatutake.</title>
        <authorList>
            <person name="Konishi Y."/>
            <person name="Fukuta Y."/>
            <person name="Shirasaka N."/>
        </authorList>
    </citation>
    <scope>NUCLEOTIDE SEQUENCE [LARGE SCALE GENOMIC DNA]</scope>
    <source>
        <strain evidence="11">mu1</strain>
    </source>
</reference>
<comment type="subcellular location">
    <subcellularLocation>
        <location evidence="1">Membrane</location>
        <topology evidence="1">Multi-pass membrane protein</topology>
    </subcellularLocation>
</comment>
<dbReference type="SUPFAM" id="SSF161111">
    <property type="entry name" value="Cation efflux protein transmembrane domain-like"/>
    <property type="match status" value="1"/>
</dbReference>